<name>A0A2M3ZSZ9_9DIPT</name>
<evidence type="ECO:0000313" key="1">
    <source>
        <dbReference type="EMBL" id="MBW31686.1"/>
    </source>
</evidence>
<organism evidence="1">
    <name type="scientific">Anopheles braziliensis</name>
    <dbReference type="NCBI Taxonomy" id="58242"/>
    <lineage>
        <taxon>Eukaryota</taxon>
        <taxon>Metazoa</taxon>
        <taxon>Ecdysozoa</taxon>
        <taxon>Arthropoda</taxon>
        <taxon>Hexapoda</taxon>
        <taxon>Insecta</taxon>
        <taxon>Pterygota</taxon>
        <taxon>Neoptera</taxon>
        <taxon>Endopterygota</taxon>
        <taxon>Diptera</taxon>
        <taxon>Nematocera</taxon>
        <taxon>Culicoidea</taxon>
        <taxon>Culicidae</taxon>
        <taxon>Anophelinae</taxon>
        <taxon>Anopheles</taxon>
    </lineage>
</organism>
<protein>
    <submittedName>
        <fullName evidence="1">Putative secreted peptide</fullName>
    </submittedName>
</protein>
<proteinExistence type="predicted"/>
<reference evidence="1" key="1">
    <citation type="submission" date="2018-01" db="EMBL/GenBank/DDBJ databases">
        <title>An insight into the sialome of Amazonian anophelines.</title>
        <authorList>
            <person name="Ribeiro J.M."/>
            <person name="Scarpassa V."/>
            <person name="Calvo E."/>
        </authorList>
    </citation>
    <scope>NUCLEOTIDE SEQUENCE</scope>
    <source>
        <tissue evidence="1">Salivary glands</tissue>
    </source>
</reference>
<dbReference type="AlphaFoldDB" id="A0A2M3ZSZ9"/>
<sequence>MPQIELVVVPTVVLLDRLVPATTAHHVVIELAPFTVVLGIDVDNIMTTVIVTRVHEHRMQDISSRRIFR</sequence>
<accession>A0A2M3ZSZ9</accession>
<dbReference type="EMBL" id="GGFM01010935">
    <property type="protein sequence ID" value="MBW31686.1"/>
    <property type="molecule type" value="Transcribed_RNA"/>
</dbReference>